<accession>A0A395IH93</accession>
<evidence type="ECO:0000313" key="3">
    <source>
        <dbReference type="Proteomes" id="UP000249056"/>
    </source>
</evidence>
<feature type="region of interest" description="Disordered" evidence="1">
    <location>
        <begin position="98"/>
        <end position="174"/>
    </location>
</feature>
<protein>
    <submittedName>
        <fullName evidence="2">Uncharacterized protein</fullName>
    </submittedName>
</protein>
<feature type="compositionally biased region" description="Acidic residues" evidence="1">
    <location>
        <begin position="119"/>
        <end position="129"/>
    </location>
</feature>
<dbReference type="EMBL" id="QKRW01000056">
    <property type="protein sequence ID" value="RAL59284.1"/>
    <property type="molecule type" value="Genomic_DNA"/>
</dbReference>
<name>A0A395IH93_9HELO</name>
<feature type="compositionally biased region" description="Basic residues" evidence="1">
    <location>
        <begin position="150"/>
        <end position="163"/>
    </location>
</feature>
<keyword evidence="3" id="KW-1185">Reference proteome</keyword>
<evidence type="ECO:0000313" key="2">
    <source>
        <dbReference type="EMBL" id="RAL59284.1"/>
    </source>
</evidence>
<organism evidence="2 3">
    <name type="scientific">Monilinia fructigena</name>
    <dbReference type="NCBI Taxonomy" id="38457"/>
    <lineage>
        <taxon>Eukaryota</taxon>
        <taxon>Fungi</taxon>
        <taxon>Dikarya</taxon>
        <taxon>Ascomycota</taxon>
        <taxon>Pezizomycotina</taxon>
        <taxon>Leotiomycetes</taxon>
        <taxon>Helotiales</taxon>
        <taxon>Sclerotiniaceae</taxon>
        <taxon>Monilinia</taxon>
    </lineage>
</organism>
<proteinExistence type="predicted"/>
<comment type="caution">
    <text evidence="2">The sequence shown here is derived from an EMBL/GenBank/DDBJ whole genome shotgun (WGS) entry which is preliminary data.</text>
</comment>
<dbReference type="AlphaFoldDB" id="A0A395IH93"/>
<dbReference type="OrthoDB" id="2186770at2759"/>
<gene>
    <name evidence="2" type="ORF">DID88_006997</name>
</gene>
<feature type="compositionally biased region" description="Basic and acidic residues" evidence="1">
    <location>
        <begin position="100"/>
        <end position="110"/>
    </location>
</feature>
<reference evidence="2 3" key="1">
    <citation type="submission" date="2018-06" db="EMBL/GenBank/DDBJ databases">
        <title>Genome Sequence of the Brown Rot Fungal Pathogen Monilinia fructigena.</title>
        <authorList>
            <person name="Landi L."/>
            <person name="De Miccolis Angelini R.M."/>
            <person name="Pollastro S."/>
            <person name="Abate D."/>
            <person name="Faretra F."/>
            <person name="Romanazzi G."/>
        </authorList>
    </citation>
    <scope>NUCLEOTIDE SEQUENCE [LARGE SCALE GENOMIC DNA]</scope>
    <source>
        <strain evidence="2 3">Mfrg269</strain>
    </source>
</reference>
<dbReference type="Proteomes" id="UP000249056">
    <property type="component" value="Unassembled WGS sequence"/>
</dbReference>
<sequence length="204" mass="23206">MLSDYSGSEDNDPEEYFKNSKKKWEWRFALVVEDANPDAPKDRVTLIVGNYAAQTLLNLREDACDLRTNPEVLSNLKETLFKLWGDLEEQKSAIISQKAQAEKERKEKLLSKSATSTDSESDDEDDDDPQESKGALPPDSEEETEESPRPKKQKSNKPKKLAHPKADTDLQGDAVVEKERILARDQAEEQAFRVLYQAVWYQSG</sequence>
<evidence type="ECO:0000256" key="1">
    <source>
        <dbReference type="SAM" id="MobiDB-lite"/>
    </source>
</evidence>